<accession>A0A0G4HZL6</accession>
<evidence type="ECO:0000256" key="8">
    <source>
        <dbReference type="ARBA" id="ARBA00023136"/>
    </source>
</evidence>
<evidence type="ECO:0000259" key="13">
    <source>
        <dbReference type="PROSITE" id="PS51072"/>
    </source>
</evidence>
<dbReference type="CDD" id="cd14830">
    <property type="entry name" value="Delta_COP_N"/>
    <property type="match status" value="1"/>
</dbReference>
<dbReference type="EMBL" id="CDMZ01004526">
    <property type="protein sequence ID" value="CEM50030.1"/>
    <property type="molecule type" value="Genomic_DNA"/>
</dbReference>
<dbReference type="Gene3D" id="3.30.450.60">
    <property type="match status" value="1"/>
</dbReference>
<dbReference type="Pfam" id="PF00928">
    <property type="entry name" value="Adap_comp_sub"/>
    <property type="match status" value="1"/>
</dbReference>
<dbReference type="SUPFAM" id="SSF64356">
    <property type="entry name" value="SNARE-like"/>
    <property type="match status" value="1"/>
</dbReference>
<dbReference type="SUPFAM" id="SSF49447">
    <property type="entry name" value="Second domain of Mu2 adaptin subunit (ap50) of ap2 adaptor"/>
    <property type="match status" value="1"/>
</dbReference>
<proteinExistence type="inferred from homology"/>
<keyword evidence="4 10" id="KW-0963">Cytoplasm</keyword>
<reference evidence="14" key="1">
    <citation type="submission" date="2014-11" db="EMBL/GenBank/DDBJ databases">
        <authorList>
            <person name="Otto D Thomas"/>
            <person name="Naeem Raeece"/>
        </authorList>
    </citation>
    <scope>NUCLEOTIDE SEQUENCE</scope>
</reference>
<evidence type="ECO:0000256" key="4">
    <source>
        <dbReference type="ARBA" id="ARBA00022490"/>
    </source>
</evidence>
<keyword evidence="8 10" id="KW-0472">Membrane</keyword>
<dbReference type="InterPro" id="IPR036168">
    <property type="entry name" value="AP2_Mu_C_sf"/>
</dbReference>
<keyword evidence="7 10" id="KW-0333">Golgi apparatus</keyword>
<evidence type="ECO:0000256" key="7">
    <source>
        <dbReference type="ARBA" id="ARBA00023034"/>
    </source>
</evidence>
<dbReference type="GO" id="GO:0006890">
    <property type="term" value="P:retrograde vesicle-mediated transport, Golgi to endoplasmic reticulum"/>
    <property type="evidence" value="ECO:0007669"/>
    <property type="project" value="UniProtKB-UniRule"/>
</dbReference>
<evidence type="ECO:0000256" key="11">
    <source>
        <dbReference type="RuleBase" id="RU366052"/>
    </source>
</evidence>
<evidence type="ECO:0000313" key="14">
    <source>
        <dbReference type="EMBL" id="CEM50030.1"/>
    </source>
</evidence>
<evidence type="ECO:0000256" key="9">
    <source>
        <dbReference type="ARBA" id="ARBA00023329"/>
    </source>
</evidence>
<organism evidence="14">
    <name type="scientific">Chromera velia CCMP2878</name>
    <dbReference type="NCBI Taxonomy" id="1169474"/>
    <lineage>
        <taxon>Eukaryota</taxon>
        <taxon>Sar</taxon>
        <taxon>Alveolata</taxon>
        <taxon>Colpodellida</taxon>
        <taxon>Chromeraceae</taxon>
        <taxon>Chromera</taxon>
    </lineage>
</organism>
<keyword evidence="6 10" id="KW-0653">Protein transport</keyword>
<keyword evidence="5 10" id="KW-0931">ER-Golgi transport</keyword>
<evidence type="ECO:0000256" key="12">
    <source>
        <dbReference type="SAM" id="MobiDB-lite"/>
    </source>
</evidence>
<dbReference type="PhylomeDB" id="A0A0G4HZL6"/>
<feature type="compositionally biased region" description="Polar residues" evidence="12">
    <location>
        <begin position="194"/>
        <end position="203"/>
    </location>
</feature>
<feature type="domain" description="MHD" evidence="13">
    <location>
        <begin position="282"/>
        <end position="520"/>
    </location>
</feature>
<protein>
    <recommendedName>
        <fullName evidence="10">Coatomer subunit delta</fullName>
    </recommendedName>
</protein>
<keyword evidence="9 10" id="KW-0968">Cytoplasmic vesicle</keyword>
<evidence type="ECO:0000256" key="5">
    <source>
        <dbReference type="ARBA" id="ARBA00022892"/>
    </source>
</evidence>
<dbReference type="FunFam" id="3.30.450.60:FF:000003">
    <property type="entry name" value="Coatomer subunit delta"/>
    <property type="match status" value="1"/>
</dbReference>
<dbReference type="PANTHER" id="PTHR10121">
    <property type="entry name" value="COATOMER SUBUNIT DELTA"/>
    <property type="match status" value="1"/>
</dbReference>
<evidence type="ECO:0000256" key="10">
    <source>
        <dbReference type="RuleBase" id="RU364018"/>
    </source>
</evidence>
<dbReference type="InterPro" id="IPR011012">
    <property type="entry name" value="Longin-like_dom_sf"/>
</dbReference>
<dbReference type="GO" id="GO:0030126">
    <property type="term" value="C:COPI vesicle coat"/>
    <property type="evidence" value="ECO:0007669"/>
    <property type="project" value="UniProtKB-UniRule"/>
</dbReference>
<comment type="similarity">
    <text evidence="1 10">Belongs to the adaptor complexes medium subunit family. Delta-COP subfamily.</text>
</comment>
<sequence length="520" mass="56241">MVVISAAILNKNKTLLARQFVEISKLRVEGLLSAFSKLLDSGGKDHTYIETESVRYVYQPIESLYLLLITNKQSNILEDLSTLRLISNIVQDSCQVTVNEESVCKHAFDIVFALDEVISFGYRESVTLAQIKTYCEMDSHEEMISNLIEQNKIGDAKEKAKRKQMELAKQRAMMQKAEGGGPGKGALAALTSFSGSAKQSVPDTPSIPVPESVDKRDPSPVHEPSPINVKAPTKGLKLGKAKATDSTLDALRTEVGKIGGGAAAAGAVEEEVVETTRVNPLQEPVCVTIEEKLIAKLSSEGGVEEVTVEGALEVKVLDVNKAGLAAFKITPEDKRFKYKVHPNLNKQSYANGVLEVRDTSRAFRPNTPAALLKYKSTGSDESLLPISFNCWPSPTSDGTEVVLEFEVLKKDVTVSDVCISIPCPTKVPPMITDPDFGSAEYTGGAIIWRLDSIGGTVGSGSFEFKAKTDASSLMPIRVEGRTQKLVCALKILECHHMETGDAINCAIDEKASVEYSLGDG</sequence>
<dbReference type="PROSITE" id="PS51072">
    <property type="entry name" value="MHD"/>
    <property type="match status" value="1"/>
</dbReference>
<dbReference type="VEuPathDB" id="CryptoDB:Cvel_9753"/>
<dbReference type="PANTHER" id="PTHR10121:SF0">
    <property type="entry name" value="COATOMER SUBUNIT DELTA"/>
    <property type="match status" value="1"/>
</dbReference>
<comment type="subunit">
    <text evidence="2 10">Oligomeric complex that consists of at least the alpha, beta, beta', gamma, delta, epsilon and zeta subunits.</text>
</comment>
<evidence type="ECO:0000256" key="1">
    <source>
        <dbReference type="ARBA" id="ARBA00010516"/>
    </source>
</evidence>
<dbReference type="GO" id="GO:0051645">
    <property type="term" value="P:Golgi localization"/>
    <property type="evidence" value="ECO:0007669"/>
    <property type="project" value="TreeGrafter"/>
</dbReference>
<name>A0A0G4HZL6_9ALVE</name>
<feature type="region of interest" description="Disordered" evidence="12">
    <location>
        <begin position="194"/>
        <end position="240"/>
    </location>
</feature>
<dbReference type="GO" id="GO:0000139">
    <property type="term" value="C:Golgi membrane"/>
    <property type="evidence" value="ECO:0007669"/>
    <property type="project" value="UniProtKB-SubCell"/>
</dbReference>
<dbReference type="GO" id="GO:0006888">
    <property type="term" value="P:endoplasmic reticulum to Golgi vesicle-mediated transport"/>
    <property type="evidence" value="ECO:0007669"/>
    <property type="project" value="TreeGrafter"/>
</dbReference>
<dbReference type="InterPro" id="IPR028565">
    <property type="entry name" value="MHD"/>
</dbReference>
<keyword evidence="3 10" id="KW-0813">Transport</keyword>
<comment type="function">
    <text evidence="10">The coatomer is a cytosolic protein complex that binds to dilysine motifs and reversibly associates with Golgi non-clathrin-coated vesicles, which further mediate biosynthetic protein transport from the ER, via the Golgi up to the trans Golgi network. Coatomer complex is required for budding from Golgi membranes, and is essential for the retrograde Golgi-to-ER transport of dilysine-tagged proteins.</text>
</comment>
<gene>
    <name evidence="14" type="ORF">Cvel_9753</name>
</gene>
<dbReference type="InterPro" id="IPR027059">
    <property type="entry name" value="Coatomer_dsu"/>
</dbReference>
<dbReference type="GO" id="GO:0015031">
    <property type="term" value="P:protein transport"/>
    <property type="evidence" value="ECO:0007669"/>
    <property type="project" value="UniProtKB-KW"/>
</dbReference>
<evidence type="ECO:0000256" key="6">
    <source>
        <dbReference type="ARBA" id="ARBA00022927"/>
    </source>
</evidence>
<evidence type="ECO:0000256" key="3">
    <source>
        <dbReference type="ARBA" id="ARBA00022448"/>
    </source>
</evidence>
<dbReference type="CDD" id="cd09254">
    <property type="entry name" value="AP_delta-COPI_MHD"/>
    <property type="match status" value="1"/>
</dbReference>
<comment type="subcellular location">
    <subcellularLocation>
        <location evidence="10 11">Cytoplasm</location>
    </subcellularLocation>
    <subcellularLocation>
        <location evidence="10 11">Cytoplasmic vesicle</location>
        <location evidence="10 11">COPI-coated vesicle membrane</location>
        <topology evidence="10 11">Peripheral membrane protein</topology>
        <orientation evidence="10 11">Cytoplasmic side</orientation>
    </subcellularLocation>
    <subcellularLocation>
        <location evidence="10 11">Golgi apparatus membrane</location>
        <topology evidence="10 11">Peripheral membrane protein</topology>
        <orientation evidence="10 11">Cytoplasmic side</orientation>
    </subcellularLocation>
</comment>
<dbReference type="AlphaFoldDB" id="A0A0G4HZL6"/>
<evidence type="ECO:0000256" key="2">
    <source>
        <dbReference type="ARBA" id="ARBA00011775"/>
    </source>
</evidence>